<feature type="transmembrane region" description="Helical" evidence="1">
    <location>
        <begin position="23"/>
        <end position="43"/>
    </location>
</feature>
<dbReference type="EMBL" id="OX459937">
    <property type="protein sequence ID" value="CAI9151211.1"/>
    <property type="molecule type" value="Genomic_DNA"/>
</dbReference>
<reference evidence="2" key="1">
    <citation type="submission" date="2023-04" db="EMBL/GenBank/DDBJ databases">
        <authorList>
            <consortium name="ELIXIR-Norway"/>
        </authorList>
    </citation>
    <scope>NUCLEOTIDE SEQUENCE [LARGE SCALE GENOMIC DNA]</scope>
</reference>
<gene>
    <name evidence="2" type="ORF">MRATA1EN1_LOCUS173</name>
</gene>
<keyword evidence="1" id="KW-1133">Transmembrane helix</keyword>
<accession>A0ABN8XPX7</accession>
<keyword evidence="3" id="KW-1185">Reference proteome</keyword>
<keyword evidence="1" id="KW-0812">Transmembrane</keyword>
<sequence>MVYLALMYATCYFIFFSSQVGKFLQMLWVCIFHISYISFLYVCMHEVASVLSLCDPVDCSPSDSSIHGILQTRKLEWVAMPSSRGSSQPQGSNRSLLHPLHWRWVLYF</sequence>
<name>A0ABN8XPX7_RANTA</name>
<evidence type="ECO:0000313" key="2">
    <source>
        <dbReference type="EMBL" id="CAI9151211.1"/>
    </source>
</evidence>
<organism evidence="2 3">
    <name type="scientific">Rangifer tarandus platyrhynchus</name>
    <name type="common">Svalbard reindeer</name>
    <dbReference type="NCBI Taxonomy" id="3082113"/>
    <lineage>
        <taxon>Eukaryota</taxon>
        <taxon>Metazoa</taxon>
        <taxon>Chordata</taxon>
        <taxon>Craniata</taxon>
        <taxon>Vertebrata</taxon>
        <taxon>Euteleostomi</taxon>
        <taxon>Mammalia</taxon>
        <taxon>Eutheria</taxon>
        <taxon>Laurasiatheria</taxon>
        <taxon>Artiodactyla</taxon>
        <taxon>Ruminantia</taxon>
        <taxon>Pecora</taxon>
        <taxon>Cervidae</taxon>
        <taxon>Odocoileinae</taxon>
        <taxon>Rangifer</taxon>
    </lineage>
</organism>
<protein>
    <submittedName>
        <fullName evidence="2">Uncharacterized protein</fullName>
    </submittedName>
</protein>
<evidence type="ECO:0000313" key="3">
    <source>
        <dbReference type="Proteomes" id="UP001176941"/>
    </source>
</evidence>
<keyword evidence="1" id="KW-0472">Membrane</keyword>
<evidence type="ECO:0000256" key="1">
    <source>
        <dbReference type="SAM" id="Phobius"/>
    </source>
</evidence>
<proteinExistence type="predicted"/>
<dbReference type="Proteomes" id="UP001176941">
    <property type="component" value="Chromosome 1"/>
</dbReference>